<evidence type="ECO:0000259" key="1">
    <source>
        <dbReference type="Pfam" id="PF01408"/>
    </source>
</evidence>
<accession>A0A1H3K5I7</accession>
<dbReference type="InterPro" id="IPR036291">
    <property type="entry name" value="NAD(P)-bd_dom_sf"/>
</dbReference>
<dbReference type="InterPro" id="IPR000683">
    <property type="entry name" value="Gfo/Idh/MocA-like_OxRdtase_N"/>
</dbReference>
<evidence type="ECO:0000313" key="2">
    <source>
        <dbReference type="EMBL" id="SDY47421.1"/>
    </source>
</evidence>
<dbReference type="SUPFAM" id="SSF51735">
    <property type="entry name" value="NAD(P)-binding Rossmann-fold domains"/>
    <property type="match status" value="1"/>
</dbReference>
<keyword evidence="3" id="KW-1185">Reference proteome</keyword>
<gene>
    <name evidence="2" type="ORF">SAMN05216554_0433</name>
</gene>
<dbReference type="STRING" id="381665.SAMN05216554_0433"/>
<protein>
    <submittedName>
        <fullName evidence="2">Predicted dehydrogenase</fullName>
    </submittedName>
</protein>
<dbReference type="Proteomes" id="UP000198891">
    <property type="component" value="Unassembled WGS sequence"/>
</dbReference>
<reference evidence="2 3" key="1">
    <citation type="submission" date="2016-10" db="EMBL/GenBank/DDBJ databases">
        <authorList>
            <person name="de Groot N.N."/>
        </authorList>
    </citation>
    <scope>NUCLEOTIDE SEQUENCE [LARGE SCALE GENOMIC DNA]</scope>
    <source>
        <strain evidence="2 3">CGMCC 4.3491</strain>
    </source>
</reference>
<evidence type="ECO:0000313" key="3">
    <source>
        <dbReference type="Proteomes" id="UP000198891"/>
    </source>
</evidence>
<proteinExistence type="predicted"/>
<organism evidence="2 3">
    <name type="scientific">Herbiconiux ginsengi</name>
    <dbReference type="NCBI Taxonomy" id="381665"/>
    <lineage>
        <taxon>Bacteria</taxon>
        <taxon>Bacillati</taxon>
        <taxon>Actinomycetota</taxon>
        <taxon>Actinomycetes</taxon>
        <taxon>Micrococcales</taxon>
        <taxon>Microbacteriaceae</taxon>
        <taxon>Herbiconiux</taxon>
    </lineage>
</organism>
<dbReference type="RefSeq" id="WP_092548109.1">
    <property type="nucleotide sequence ID" value="NZ_FNPZ01000001.1"/>
</dbReference>
<dbReference type="Gene3D" id="3.30.360.10">
    <property type="entry name" value="Dihydrodipicolinate Reductase, domain 2"/>
    <property type="match status" value="1"/>
</dbReference>
<name>A0A1H3K5I7_9MICO</name>
<dbReference type="InterPro" id="IPR051450">
    <property type="entry name" value="Gfo/Idh/MocA_Oxidoreductases"/>
</dbReference>
<dbReference type="AlphaFoldDB" id="A0A1H3K5I7"/>
<dbReference type="Gene3D" id="3.40.50.720">
    <property type="entry name" value="NAD(P)-binding Rossmann-like Domain"/>
    <property type="match status" value="1"/>
</dbReference>
<dbReference type="GO" id="GO:0000166">
    <property type="term" value="F:nucleotide binding"/>
    <property type="evidence" value="ECO:0007669"/>
    <property type="project" value="InterPro"/>
</dbReference>
<dbReference type="PANTHER" id="PTHR43377">
    <property type="entry name" value="BILIVERDIN REDUCTASE A"/>
    <property type="match status" value="1"/>
</dbReference>
<dbReference type="SUPFAM" id="SSF55347">
    <property type="entry name" value="Glyceraldehyde-3-phosphate dehydrogenase-like, C-terminal domain"/>
    <property type="match status" value="1"/>
</dbReference>
<sequence>MIRVGLVGCGWWAAHAHVPAIEAHPDAALVAASDPDPARLAAMTAGAPGARSFSTVEEMLAVSDLDVLVVASPAAFHAGAARAGLLSEVSVLVEKPFTLHAAEAHGLVRLARARRLGLSVSLPYQYTAAAREIRALLTEGRLGDLVGVHAVFESYTAPLYSGDVDEYLRRVNRPHAVAPLPGTYADVAIAGGGHGQSQTSHVVSAIMDATGARPERIAGESVFVSPGMDTANAISLRLSGTAVATVFSSGGALPGLAAQQSVTYLGTAGSARHDLARATLDWATADGAGGHVEPGDGESAYPNGAPVSTLIDAVAQVRAGHSDAPLMELTAGAERAARAVEVIESLYSEDAVRD</sequence>
<dbReference type="PANTHER" id="PTHR43377:SF1">
    <property type="entry name" value="BILIVERDIN REDUCTASE A"/>
    <property type="match status" value="1"/>
</dbReference>
<feature type="domain" description="Gfo/Idh/MocA-like oxidoreductase N-terminal" evidence="1">
    <location>
        <begin position="2"/>
        <end position="120"/>
    </location>
</feature>
<dbReference type="OrthoDB" id="9792085at2"/>
<dbReference type="Pfam" id="PF01408">
    <property type="entry name" value="GFO_IDH_MocA"/>
    <property type="match status" value="1"/>
</dbReference>
<dbReference type="EMBL" id="FNPZ01000001">
    <property type="protein sequence ID" value="SDY47421.1"/>
    <property type="molecule type" value="Genomic_DNA"/>
</dbReference>